<dbReference type="InterPro" id="IPR001633">
    <property type="entry name" value="EAL_dom"/>
</dbReference>
<dbReference type="Pfam" id="PF00672">
    <property type="entry name" value="HAMP"/>
    <property type="match status" value="1"/>
</dbReference>
<proteinExistence type="predicted"/>
<dbReference type="Gene3D" id="6.20.270.20">
    <property type="entry name" value="LapD/MoxY periplasmic domain"/>
    <property type="match status" value="1"/>
</dbReference>
<name>A0A0W0VZT1_9GAMM</name>
<dbReference type="InterPro" id="IPR032244">
    <property type="entry name" value="LapD_MoxY_N"/>
</dbReference>
<dbReference type="SUPFAM" id="SSF158472">
    <property type="entry name" value="HAMP domain-like"/>
    <property type="match status" value="1"/>
</dbReference>
<organism evidence="5 6">
    <name type="scientific">Legionella lansingensis</name>
    <dbReference type="NCBI Taxonomy" id="45067"/>
    <lineage>
        <taxon>Bacteria</taxon>
        <taxon>Pseudomonadati</taxon>
        <taxon>Pseudomonadota</taxon>
        <taxon>Gammaproteobacteria</taxon>
        <taxon>Legionellales</taxon>
        <taxon>Legionellaceae</taxon>
        <taxon>Legionella</taxon>
    </lineage>
</organism>
<keyword evidence="5" id="KW-0418">Kinase</keyword>
<gene>
    <name evidence="5" type="ORF">Llan_0075</name>
</gene>
<dbReference type="InterPro" id="IPR035919">
    <property type="entry name" value="EAL_sf"/>
</dbReference>
<dbReference type="Gene3D" id="3.30.70.270">
    <property type="match status" value="1"/>
</dbReference>
<dbReference type="InterPro" id="IPR042461">
    <property type="entry name" value="LapD_MoxY_peri_C"/>
</dbReference>
<dbReference type="Proteomes" id="UP000054869">
    <property type="component" value="Unassembled WGS sequence"/>
</dbReference>
<dbReference type="PANTHER" id="PTHR33121">
    <property type="entry name" value="CYCLIC DI-GMP PHOSPHODIESTERASE PDEF"/>
    <property type="match status" value="1"/>
</dbReference>
<dbReference type="CDD" id="cd06225">
    <property type="entry name" value="HAMP"/>
    <property type="match status" value="1"/>
</dbReference>
<dbReference type="InterPro" id="IPR043128">
    <property type="entry name" value="Rev_trsase/Diguanyl_cyclase"/>
</dbReference>
<dbReference type="CDD" id="cd01948">
    <property type="entry name" value="EAL"/>
    <property type="match status" value="1"/>
</dbReference>
<dbReference type="InterPro" id="IPR029787">
    <property type="entry name" value="Nucleotide_cyclase"/>
</dbReference>
<dbReference type="PATRIC" id="fig|45067.4.peg.78"/>
<comment type="caution">
    <text evidence="5">The sequence shown here is derived from an EMBL/GenBank/DDBJ whole genome shotgun (WGS) entry which is preliminary data.</text>
</comment>
<keyword evidence="6" id="KW-1185">Reference proteome</keyword>
<feature type="domain" description="EAL" evidence="2">
    <location>
        <begin position="402"/>
        <end position="640"/>
    </location>
</feature>
<keyword evidence="1" id="KW-0472">Membrane</keyword>
<dbReference type="NCBIfam" id="TIGR00254">
    <property type="entry name" value="GGDEF"/>
    <property type="match status" value="1"/>
</dbReference>
<protein>
    <submittedName>
        <fullName evidence="5">Two component histidine kinase</fullName>
    </submittedName>
</protein>
<feature type="transmembrane region" description="Helical" evidence="1">
    <location>
        <begin position="7"/>
        <end position="25"/>
    </location>
</feature>
<evidence type="ECO:0000259" key="4">
    <source>
        <dbReference type="PROSITE" id="PS50887"/>
    </source>
</evidence>
<dbReference type="InterPro" id="IPR003660">
    <property type="entry name" value="HAMP_dom"/>
</dbReference>
<dbReference type="PROSITE" id="PS50885">
    <property type="entry name" value="HAMP"/>
    <property type="match status" value="1"/>
</dbReference>
<dbReference type="SMART" id="SM00052">
    <property type="entry name" value="EAL"/>
    <property type="match status" value="1"/>
</dbReference>
<dbReference type="PANTHER" id="PTHR33121:SF79">
    <property type="entry name" value="CYCLIC DI-GMP PHOSPHODIESTERASE PDED-RELATED"/>
    <property type="match status" value="1"/>
</dbReference>
<dbReference type="GO" id="GO:0016301">
    <property type="term" value="F:kinase activity"/>
    <property type="evidence" value="ECO:0007669"/>
    <property type="project" value="UniProtKB-KW"/>
</dbReference>
<evidence type="ECO:0000256" key="1">
    <source>
        <dbReference type="SAM" id="Phobius"/>
    </source>
</evidence>
<evidence type="ECO:0000259" key="3">
    <source>
        <dbReference type="PROSITE" id="PS50885"/>
    </source>
</evidence>
<evidence type="ECO:0000313" key="6">
    <source>
        <dbReference type="Proteomes" id="UP000054869"/>
    </source>
</evidence>
<dbReference type="Gene3D" id="3.30.110.200">
    <property type="match status" value="1"/>
</dbReference>
<dbReference type="InterPro" id="IPR050706">
    <property type="entry name" value="Cyclic-di-GMP_PDE-like"/>
</dbReference>
<dbReference type="SMART" id="SM00304">
    <property type="entry name" value="HAMP"/>
    <property type="match status" value="1"/>
</dbReference>
<dbReference type="SUPFAM" id="SSF55073">
    <property type="entry name" value="Nucleotide cyclase"/>
    <property type="match status" value="1"/>
</dbReference>
<dbReference type="GO" id="GO:0071111">
    <property type="term" value="F:cyclic-guanylate-specific phosphodiesterase activity"/>
    <property type="evidence" value="ECO:0007669"/>
    <property type="project" value="InterPro"/>
</dbReference>
<dbReference type="Pfam" id="PF00563">
    <property type="entry name" value="EAL"/>
    <property type="match status" value="1"/>
</dbReference>
<feature type="domain" description="HAMP" evidence="3">
    <location>
        <begin position="173"/>
        <end position="225"/>
    </location>
</feature>
<dbReference type="STRING" id="45067.Llan_0075"/>
<dbReference type="EMBL" id="LNYI01000003">
    <property type="protein sequence ID" value="KTD25685.1"/>
    <property type="molecule type" value="Genomic_DNA"/>
</dbReference>
<dbReference type="PROSITE" id="PS50887">
    <property type="entry name" value="GGDEF"/>
    <property type="match status" value="1"/>
</dbReference>
<dbReference type="SMART" id="SM00267">
    <property type="entry name" value="GGDEF"/>
    <property type="match status" value="1"/>
</dbReference>
<dbReference type="SUPFAM" id="SSF141868">
    <property type="entry name" value="EAL domain-like"/>
    <property type="match status" value="1"/>
</dbReference>
<keyword evidence="5" id="KW-0808">Transferase</keyword>
<evidence type="ECO:0000313" key="5">
    <source>
        <dbReference type="EMBL" id="KTD25685.1"/>
    </source>
</evidence>
<evidence type="ECO:0000259" key="2">
    <source>
        <dbReference type="PROSITE" id="PS50883"/>
    </source>
</evidence>
<dbReference type="InterPro" id="IPR000160">
    <property type="entry name" value="GGDEF_dom"/>
</dbReference>
<keyword evidence="1" id="KW-0812">Transmembrane</keyword>
<reference evidence="5 6" key="1">
    <citation type="submission" date="2015-11" db="EMBL/GenBank/DDBJ databases">
        <title>Genomic analysis of 38 Legionella species identifies large and diverse effector repertoires.</title>
        <authorList>
            <person name="Burstein D."/>
            <person name="Amaro F."/>
            <person name="Zusman T."/>
            <person name="Lifshitz Z."/>
            <person name="Cohen O."/>
            <person name="Gilbert J.A."/>
            <person name="Pupko T."/>
            <person name="Shuman H.A."/>
            <person name="Segal G."/>
        </authorList>
    </citation>
    <scope>NUCLEOTIDE SEQUENCE [LARGE SCALE GENOMIC DNA]</scope>
    <source>
        <strain evidence="5 6">ATCC 49751</strain>
    </source>
</reference>
<feature type="domain" description="GGDEF" evidence="4">
    <location>
        <begin position="267"/>
        <end position="396"/>
    </location>
</feature>
<dbReference type="CDD" id="cd01949">
    <property type="entry name" value="GGDEF"/>
    <property type="match status" value="1"/>
</dbReference>
<sequence length="640" mass="72823">MTLAKKMSIVVLTLLLIICIGSYVITLNNERNYFMRQMNSNAQDTATSLGLSLSHALTHKDKAMMLSMVEAVFDRGDFAMIAVRDIDGKLLVARYEKPAQSPKIPGWFIKVIQWLPAVQSSIIMSGWHQVGEVSVAADPSYAYNTLWYNALELVVWYALFAVLSLLIVYFFIHWLLRPLKEMRAQANRICQGEFPVQKNIPRTPELRQVTLAMNRMVKRIKRIFKDQLEQMERLREQSFQDPLTNLGNRRYFLEQLTSMLNNEEEFAPGFMLLVAVDGLDHVNKKLGFEQGDKILCETAKACANFWSSSALLNLSRISGTNFALVIRESEPEVFIKACNEFNQMLQKIFINYPLCQVSLGVTAYVLHQTPTELLVEADRMLKIARSETNKLAYSAQFPKSDISMNSDMIMSALSELRFSLFGQRVTSSKTLFHREVFIRINESGKQLSAGYFIPVAEKAGIAHLIDQVVLAKVLAANLLADNVLALNLTEETIINPNHRNAYLEKIQQLSKTLRERLHIEFNETVILRNFSKALTFVKALQKLGITIGIDQVGIHFSPMHYLNELPIDYVKLHGSLLQDVVENQNKQFFIHYFNEMAKTLGIKVIATQIETEAQWQALRGLGIKWGQGEYLSAIEPIVTE</sequence>
<dbReference type="RefSeq" id="WP_028374052.1">
    <property type="nucleotide sequence ID" value="NZ_CAAAJD010000011.1"/>
</dbReference>
<dbReference type="GO" id="GO:0007165">
    <property type="term" value="P:signal transduction"/>
    <property type="evidence" value="ECO:0007669"/>
    <property type="project" value="InterPro"/>
</dbReference>
<feature type="transmembrane region" description="Helical" evidence="1">
    <location>
        <begin position="154"/>
        <end position="176"/>
    </location>
</feature>
<dbReference type="eggNOG" id="COG5001">
    <property type="taxonomic scope" value="Bacteria"/>
</dbReference>
<dbReference type="GO" id="GO:0016020">
    <property type="term" value="C:membrane"/>
    <property type="evidence" value="ECO:0007669"/>
    <property type="project" value="InterPro"/>
</dbReference>
<dbReference type="AlphaFoldDB" id="A0A0W0VZT1"/>
<accession>A0A0W0VZT1</accession>
<keyword evidence="1" id="KW-1133">Transmembrane helix</keyword>
<dbReference type="PROSITE" id="PS50883">
    <property type="entry name" value="EAL"/>
    <property type="match status" value="1"/>
</dbReference>
<dbReference type="Gene3D" id="3.20.20.450">
    <property type="entry name" value="EAL domain"/>
    <property type="match status" value="1"/>
</dbReference>
<dbReference type="Pfam" id="PF00990">
    <property type="entry name" value="GGDEF"/>
    <property type="match status" value="1"/>
</dbReference>
<dbReference type="Pfam" id="PF16448">
    <property type="entry name" value="LapD_MoxY_N"/>
    <property type="match status" value="1"/>
</dbReference>
<dbReference type="OrthoDB" id="5894408at2"/>